<dbReference type="PANTHER" id="PTHR21838">
    <property type="entry name" value="COILED-COIL DOMAIN-CONTAINING PROTEIN 137"/>
    <property type="match status" value="1"/>
</dbReference>
<feature type="compositionally biased region" description="Basic and acidic residues" evidence="1">
    <location>
        <begin position="198"/>
        <end position="211"/>
    </location>
</feature>
<accession>A0A6A4WBW6</accession>
<dbReference type="GO" id="GO:0005634">
    <property type="term" value="C:nucleus"/>
    <property type="evidence" value="ECO:0007669"/>
    <property type="project" value="TreeGrafter"/>
</dbReference>
<dbReference type="EMBL" id="VIIS01001195">
    <property type="protein sequence ID" value="KAF0301150.1"/>
    <property type="molecule type" value="Genomic_DNA"/>
</dbReference>
<comment type="caution">
    <text evidence="2">The sequence shown here is derived from an EMBL/GenBank/DDBJ whole genome shotgun (WGS) entry which is preliminary data.</text>
</comment>
<protein>
    <submittedName>
        <fullName evidence="2">Coiled-coil domain-containing protein 137</fullName>
    </submittedName>
</protein>
<evidence type="ECO:0000313" key="2">
    <source>
        <dbReference type="EMBL" id="KAF0301150.1"/>
    </source>
</evidence>
<feature type="compositionally biased region" description="Basic residues" evidence="1">
    <location>
        <begin position="184"/>
        <end position="197"/>
    </location>
</feature>
<name>A0A6A4WBW6_AMPAM</name>
<feature type="compositionally biased region" description="Basic residues" evidence="1">
    <location>
        <begin position="72"/>
        <end position="81"/>
    </location>
</feature>
<organism evidence="2 3">
    <name type="scientific">Amphibalanus amphitrite</name>
    <name type="common">Striped barnacle</name>
    <name type="synonym">Balanus amphitrite</name>
    <dbReference type="NCBI Taxonomy" id="1232801"/>
    <lineage>
        <taxon>Eukaryota</taxon>
        <taxon>Metazoa</taxon>
        <taxon>Ecdysozoa</taxon>
        <taxon>Arthropoda</taxon>
        <taxon>Crustacea</taxon>
        <taxon>Multicrustacea</taxon>
        <taxon>Cirripedia</taxon>
        <taxon>Thoracica</taxon>
        <taxon>Thoracicalcarea</taxon>
        <taxon>Balanomorpha</taxon>
        <taxon>Balanoidea</taxon>
        <taxon>Balanidae</taxon>
        <taxon>Amphibalaninae</taxon>
        <taxon>Amphibalanus</taxon>
    </lineage>
</organism>
<feature type="compositionally biased region" description="Basic residues" evidence="1">
    <location>
        <begin position="289"/>
        <end position="302"/>
    </location>
</feature>
<dbReference type="OrthoDB" id="3863715at2759"/>
<sequence length="356" mass="40593">MCFSCFTIEMAKRNHGKKANKIKDPYAIRRERERGQIFNKKPADADDEFVPKKVQSMMSLVDRIANGEKVTSRPRKRKHLSNGRVSSRDFVRPEAAARGMTRPLKPIPLFEQGPGESDGRFLRRVEKLTKERIHQSRFEDKYNVDIMPDPETGQTKMISRESDNEKKRNKKRRVGEDGEEIPKKMNRKKAMKLKRKEKLAEKKDAFAHLSDRVQFGDVVQRPPELKAAPKKAPVDDERSRPGRKSLLLKRLFTDAQAGARSSAAPKSLHQRASLEEERQRVVAAYRQLRQQKIRASGRRRRPALSTAAPGGPQQPKPRRTSTDTVRSRVTTEELSPEGLPSPCPGFDGLSVSERSI</sequence>
<feature type="compositionally biased region" description="Basic and acidic residues" evidence="1">
    <location>
        <begin position="174"/>
        <end position="183"/>
    </location>
</feature>
<feature type="region of interest" description="Disordered" evidence="1">
    <location>
        <begin position="136"/>
        <end position="356"/>
    </location>
</feature>
<gene>
    <name evidence="2" type="primary">CCDC137</name>
    <name evidence="2" type="ORF">FJT64_026499</name>
</gene>
<reference evidence="2 3" key="1">
    <citation type="submission" date="2019-07" db="EMBL/GenBank/DDBJ databases">
        <title>Draft genome assembly of a fouling barnacle, Amphibalanus amphitrite (Darwin, 1854): The first reference genome for Thecostraca.</title>
        <authorList>
            <person name="Kim W."/>
        </authorList>
    </citation>
    <scope>NUCLEOTIDE SEQUENCE [LARGE SCALE GENOMIC DNA]</scope>
    <source>
        <strain evidence="2">SNU_AA5</strain>
        <tissue evidence="2">Soma without cirri and trophi</tissue>
    </source>
</reference>
<dbReference type="AlphaFoldDB" id="A0A6A4WBW6"/>
<feature type="region of interest" description="Disordered" evidence="1">
    <location>
        <begin position="67"/>
        <end position="99"/>
    </location>
</feature>
<evidence type="ECO:0000256" key="1">
    <source>
        <dbReference type="SAM" id="MobiDB-lite"/>
    </source>
</evidence>
<proteinExistence type="predicted"/>
<dbReference type="Proteomes" id="UP000440578">
    <property type="component" value="Unassembled WGS sequence"/>
</dbReference>
<dbReference type="PANTHER" id="PTHR21838:SF2">
    <property type="entry name" value="COILED-COIL DOMAIN-CONTAINING PROTEIN 137"/>
    <property type="match status" value="1"/>
</dbReference>
<dbReference type="InterPro" id="IPR026680">
    <property type="entry name" value="CCDC137"/>
</dbReference>
<keyword evidence="3" id="KW-1185">Reference proteome</keyword>
<evidence type="ECO:0000313" key="3">
    <source>
        <dbReference type="Proteomes" id="UP000440578"/>
    </source>
</evidence>